<gene>
    <name evidence="1" type="ORF">EVJ48_08035</name>
</gene>
<proteinExistence type="predicted"/>
<dbReference type="Gene3D" id="1.25.40.10">
    <property type="entry name" value="Tetratricopeptide repeat domain"/>
    <property type="match status" value="1"/>
</dbReference>
<dbReference type="EMBL" id="SHMQ01000027">
    <property type="protein sequence ID" value="RZV37921.1"/>
    <property type="molecule type" value="Genomic_DNA"/>
</dbReference>
<comment type="caution">
    <text evidence="1">The sequence shown here is derived from an EMBL/GenBank/DDBJ whole genome shotgun (WGS) entry which is preliminary data.</text>
</comment>
<name>A0A520X9U0_9DELT</name>
<dbReference type="AlphaFoldDB" id="A0A520X9U0"/>
<dbReference type="SUPFAM" id="SSF48452">
    <property type="entry name" value="TPR-like"/>
    <property type="match status" value="1"/>
</dbReference>
<accession>A0A520X9U0</accession>
<dbReference type="InterPro" id="IPR011990">
    <property type="entry name" value="TPR-like_helical_dom_sf"/>
</dbReference>
<sequence>MKKNKEENNLDFENLAKQVEIFKESFDGYLKSLNSCGYNYNIAEIQKEAEKKIEAGALKRNESNSELSIMLFETLLSNYYLTVIQALKKLSKHDKQNLPALIETYADLFRAAPKTKYRNHIIPHLFNLCNFLYEIKEAESLTFFYNLLIYAREIPVITNNIEDKPEDDAEYRFDNDLGNESESKDDLFAEFRREKSKRDEAAFDPKLFDKAYDKFFLILSGWKEKINGYYTKDEICFMNGLFIMDELADCIDLKTEEKNARKSPDIKAADAVKLNGIGDGHSESGLFRKIENIRGGENFSESKGAKNMYGYVYGEEMRGKIYELYDKALRYFQRAMAYNPNNPRYPYEYARCLKNSGKSEEAEIFFKKAFDLNVI</sequence>
<organism evidence="1 2">
    <name type="scientific">Candidatus Acidulodesulfobacterium acidiphilum</name>
    <dbReference type="NCBI Taxonomy" id="2597224"/>
    <lineage>
        <taxon>Bacteria</taxon>
        <taxon>Deltaproteobacteria</taxon>
        <taxon>Candidatus Acidulodesulfobacterales</taxon>
        <taxon>Candidatus Acidulodesulfobacterium</taxon>
    </lineage>
</organism>
<evidence type="ECO:0000313" key="1">
    <source>
        <dbReference type="EMBL" id="RZV37921.1"/>
    </source>
</evidence>
<reference evidence="1 2" key="1">
    <citation type="submission" date="2019-01" db="EMBL/GenBank/DDBJ databases">
        <title>Insights into ecological role of a new deltaproteobacterial order Candidatus Sinidesulfobacterales (Sva0485) by metagenomics and metatranscriptomics.</title>
        <authorList>
            <person name="Tan S."/>
            <person name="Liu J."/>
            <person name="Fang Y."/>
            <person name="Hedlund B."/>
            <person name="Lian Z.-H."/>
            <person name="Huang L.-Y."/>
            <person name="Li J.-T."/>
            <person name="Huang L.-N."/>
            <person name="Li W.-J."/>
            <person name="Jiang H.-C."/>
            <person name="Dong H.-L."/>
            <person name="Shu W.-S."/>
        </authorList>
    </citation>
    <scope>NUCLEOTIDE SEQUENCE [LARGE SCALE GENOMIC DNA]</scope>
    <source>
        <strain evidence="1">AP4</strain>
    </source>
</reference>
<protein>
    <submittedName>
        <fullName evidence="1">Tetratricopeptide repeat protein</fullName>
    </submittedName>
</protein>
<evidence type="ECO:0000313" key="2">
    <source>
        <dbReference type="Proteomes" id="UP000322454"/>
    </source>
</evidence>
<dbReference type="Pfam" id="PF14559">
    <property type="entry name" value="TPR_19"/>
    <property type="match status" value="1"/>
</dbReference>
<dbReference type="Proteomes" id="UP000322454">
    <property type="component" value="Unassembled WGS sequence"/>
</dbReference>